<dbReference type="Gene3D" id="1.10.3720.10">
    <property type="entry name" value="MetI-like"/>
    <property type="match status" value="1"/>
</dbReference>
<name>A0A839U9S6_9HYPH</name>
<keyword evidence="2 6" id="KW-0813">Transport</keyword>
<feature type="transmembrane region" description="Helical" evidence="6">
    <location>
        <begin position="99"/>
        <end position="125"/>
    </location>
</feature>
<gene>
    <name evidence="8" type="ORF">FHS21_003703</name>
</gene>
<dbReference type="GO" id="GO:0005886">
    <property type="term" value="C:plasma membrane"/>
    <property type="evidence" value="ECO:0007669"/>
    <property type="project" value="UniProtKB-SubCell"/>
</dbReference>
<evidence type="ECO:0000313" key="9">
    <source>
        <dbReference type="Proteomes" id="UP000554520"/>
    </source>
</evidence>
<dbReference type="PANTHER" id="PTHR30043">
    <property type="entry name" value="PHOSPHONATES TRANSPORT SYSTEM PERMEASE PROTEIN"/>
    <property type="match status" value="1"/>
</dbReference>
<keyword evidence="4 6" id="KW-1133">Transmembrane helix</keyword>
<comment type="subcellular location">
    <subcellularLocation>
        <location evidence="1 6">Cell membrane</location>
        <topology evidence="1 6">Multi-pass membrane protein</topology>
    </subcellularLocation>
</comment>
<evidence type="ECO:0000256" key="1">
    <source>
        <dbReference type="ARBA" id="ARBA00004651"/>
    </source>
</evidence>
<evidence type="ECO:0000256" key="5">
    <source>
        <dbReference type="ARBA" id="ARBA00023136"/>
    </source>
</evidence>
<dbReference type="RefSeq" id="WP_183663448.1">
    <property type="nucleotide sequence ID" value="NZ_JACHXN010000011.1"/>
</dbReference>
<dbReference type="Proteomes" id="UP000554520">
    <property type="component" value="Unassembled WGS sequence"/>
</dbReference>
<feature type="transmembrane region" description="Helical" evidence="6">
    <location>
        <begin position="260"/>
        <end position="277"/>
    </location>
</feature>
<keyword evidence="3 6" id="KW-0812">Transmembrane</keyword>
<accession>A0A839U9S6</accession>
<dbReference type="CDD" id="cd06261">
    <property type="entry name" value="TM_PBP2"/>
    <property type="match status" value="1"/>
</dbReference>
<feature type="transmembrane region" description="Helical" evidence="6">
    <location>
        <begin position="233"/>
        <end position="254"/>
    </location>
</feature>
<keyword evidence="5 6" id="KW-0472">Membrane</keyword>
<evidence type="ECO:0000313" key="8">
    <source>
        <dbReference type="EMBL" id="MBB3147287.1"/>
    </source>
</evidence>
<feature type="domain" description="ABC transmembrane type-1" evidence="7">
    <location>
        <begin position="95"/>
        <end position="278"/>
    </location>
</feature>
<dbReference type="Pfam" id="PF00528">
    <property type="entry name" value="BPD_transp_1"/>
    <property type="match status" value="1"/>
</dbReference>
<dbReference type="PANTHER" id="PTHR30043:SF9">
    <property type="entry name" value="PHOSPHONATES TRANSPORT SYSTEM PERMEASE PROTEIN"/>
    <property type="match status" value="1"/>
</dbReference>
<comment type="caution">
    <text evidence="8">The sequence shown here is derived from an EMBL/GenBank/DDBJ whole genome shotgun (WGS) entry which is preliminary data.</text>
</comment>
<dbReference type="InterPro" id="IPR035906">
    <property type="entry name" value="MetI-like_sf"/>
</dbReference>
<proteinExistence type="inferred from homology"/>
<dbReference type="EMBL" id="JACHXN010000011">
    <property type="protein sequence ID" value="MBB3147287.1"/>
    <property type="molecule type" value="Genomic_DNA"/>
</dbReference>
<keyword evidence="9" id="KW-1185">Reference proteome</keyword>
<evidence type="ECO:0000256" key="4">
    <source>
        <dbReference type="ARBA" id="ARBA00022989"/>
    </source>
</evidence>
<evidence type="ECO:0000256" key="6">
    <source>
        <dbReference type="RuleBase" id="RU363032"/>
    </source>
</evidence>
<evidence type="ECO:0000259" key="7">
    <source>
        <dbReference type="PROSITE" id="PS50928"/>
    </source>
</evidence>
<sequence length="291" mass="32029">MVSNPTIRLQAVTSEDINSMRQQYPRAFAKTMPERVGIYCAWALFVGIIIWLHIHFDLTPLRLVQPDPRAGALISHFFDWSKFAEWDHTAILSSMLETVAMALLGTTLATLVAVPLAFITARNVMPVFLVRFAGKRLFDVARGVDQVIWALIFISAVGLGPMAGILAIFVSDTGTLAKLFSEALENAERQPIEGVQSTGAGPLLVQRWGMLPQVLPVLISQALYFFESNTRSAAILGLVGAGGIGFELISRWNVLRYDEVAYIVVLIIVTVSIIDYVSKFVRYQFIGGPNG</sequence>
<feature type="transmembrane region" description="Helical" evidence="6">
    <location>
        <begin position="146"/>
        <end position="170"/>
    </location>
</feature>
<feature type="transmembrane region" description="Helical" evidence="6">
    <location>
        <begin position="36"/>
        <end position="54"/>
    </location>
</feature>
<reference evidence="8 9" key="1">
    <citation type="submission" date="2020-08" db="EMBL/GenBank/DDBJ databases">
        <title>Genomic Encyclopedia of Type Strains, Phase III (KMG-III): the genomes of soil and plant-associated and newly described type strains.</title>
        <authorList>
            <person name="Whitman W."/>
        </authorList>
    </citation>
    <scope>NUCLEOTIDE SEQUENCE [LARGE SCALE GENOMIC DNA]</scope>
    <source>
        <strain evidence="8 9">CECT 7015</strain>
    </source>
</reference>
<protein>
    <submittedName>
        <fullName evidence="8">Phosphonate transport system permease protein</fullName>
    </submittedName>
</protein>
<dbReference type="NCBIfam" id="TIGR01097">
    <property type="entry name" value="PhnE"/>
    <property type="match status" value="1"/>
</dbReference>
<evidence type="ECO:0000256" key="2">
    <source>
        <dbReference type="ARBA" id="ARBA00022448"/>
    </source>
</evidence>
<organism evidence="8 9">
    <name type="scientific">Phyllobacterium trifolii</name>
    <dbReference type="NCBI Taxonomy" id="300193"/>
    <lineage>
        <taxon>Bacteria</taxon>
        <taxon>Pseudomonadati</taxon>
        <taxon>Pseudomonadota</taxon>
        <taxon>Alphaproteobacteria</taxon>
        <taxon>Hyphomicrobiales</taxon>
        <taxon>Phyllobacteriaceae</taxon>
        <taxon>Phyllobacterium</taxon>
    </lineage>
</organism>
<dbReference type="GO" id="GO:0015416">
    <property type="term" value="F:ABC-type phosphonate transporter activity"/>
    <property type="evidence" value="ECO:0007669"/>
    <property type="project" value="InterPro"/>
</dbReference>
<dbReference type="SUPFAM" id="SSF161098">
    <property type="entry name" value="MetI-like"/>
    <property type="match status" value="1"/>
</dbReference>
<comment type="similarity">
    <text evidence="6">Belongs to the binding-protein-dependent transport system permease family.</text>
</comment>
<evidence type="ECO:0000256" key="3">
    <source>
        <dbReference type="ARBA" id="ARBA00022692"/>
    </source>
</evidence>
<dbReference type="InterPro" id="IPR000515">
    <property type="entry name" value="MetI-like"/>
</dbReference>
<dbReference type="AlphaFoldDB" id="A0A839U9S6"/>
<dbReference type="PROSITE" id="PS50928">
    <property type="entry name" value="ABC_TM1"/>
    <property type="match status" value="1"/>
</dbReference>
<dbReference type="InterPro" id="IPR005769">
    <property type="entry name" value="PhnE/PtxC"/>
</dbReference>